<accession>A0A495D4C0</accession>
<evidence type="ECO:0008006" key="4">
    <source>
        <dbReference type="Google" id="ProtNLM"/>
    </source>
</evidence>
<dbReference type="AlphaFoldDB" id="A0A495D4C0"/>
<evidence type="ECO:0000256" key="1">
    <source>
        <dbReference type="SAM" id="SignalP"/>
    </source>
</evidence>
<dbReference type="OrthoDB" id="6758483at2"/>
<dbReference type="Gene3D" id="2.40.160.10">
    <property type="entry name" value="Porin"/>
    <property type="match status" value="1"/>
</dbReference>
<dbReference type="InterPro" id="IPR023614">
    <property type="entry name" value="Porin_dom_sf"/>
</dbReference>
<reference evidence="2 3" key="1">
    <citation type="submission" date="2018-10" db="EMBL/GenBank/DDBJ databases">
        <title>Genomic Encyclopedia of Type Strains, Phase IV (KMG-IV): sequencing the most valuable type-strain genomes for metagenomic binning, comparative biology and taxonomic classification.</title>
        <authorList>
            <person name="Goeker M."/>
        </authorList>
    </citation>
    <scope>NUCLEOTIDE SEQUENCE [LARGE SCALE GENOMIC DNA]</scope>
    <source>
        <strain evidence="2 3">DSM 4734</strain>
    </source>
</reference>
<dbReference type="RefSeq" id="WP_147422676.1">
    <property type="nucleotide sequence ID" value="NZ_RBIM01000004.1"/>
</dbReference>
<dbReference type="EMBL" id="RBIM01000004">
    <property type="protein sequence ID" value="RKQ96721.1"/>
    <property type="molecule type" value="Genomic_DNA"/>
</dbReference>
<name>A0A495D4C0_9PROT</name>
<sequence>MIRTVSAILVAALSGTLAGPPASGQGAGSAAANFSDNLFAEDVHSLDWRADLGLVLLAGDTPRDGAEWLADIQFGLDFESFTDGGRRWGLVLTGHAERDLYIDVQGGRVGACPAAIGDCATVGPAGAPLTPVAPDSGLYSAGPASGNRVRAVLSEAYAFADTGWGEIRFGYGDGAARLDPVGGPAAARLIRADGGHLLAASRQAIRTETPFSGQDPKLVFRSIALGQETTVGTLRAAVSFTPEASQCGIDYCPRRTLPGGQVGAINTGIAELAVNWDIRRGEHQWAISASASHAGGADGAPGFDPVSGLDAGLSWRWRDWRAGGRWRRSNNGVSGDGDYEALSASVGWEQGDWLTTLEYAAYSDDFVHSDGSAWQAATSRLVGDHGLVALGVQAARRTEPDVEIGGRVQREIDGTTAFIELGWRY</sequence>
<dbReference type="Proteomes" id="UP000273675">
    <property type="component" value="Unassembled WGS sequence"/>
</dbReference>
<feature type="chain" id="PRO_5019837827" description="Porin domain-containing protein" evidence="1">
    <location>
        <begin position="19"/>
        <end position="425"/>
    </location>
</feature>
<protein>
    <recommendedName>
        <fullName evidence="4">Porin domain-containing protein</fullName>
    </recommendedName>
</protein>
<evidence type="ECO:0000313" key="3">
    <source>
        <dbReference type="Proteomes" id="UP000273675"/>
    </source>
</evidence>
<keyword evidence="1" id="KW-0732">Signal</keyword>
<gene>
    <name evidence="2" type="ORF">C7435_2055</name>
</gene>
<proteinExistence type="predicted"/>
<feature type="signal peptide" evidence="1">
    <location>
        <begin position="1"/>
        <end position="18"/>
    </location>
</feature>
<dbReference type="SUPFAM" id="SSF56935">
    <property type="entry name" value="Porins"/>
    <property type="match status" value="1"/>
</dbReference>
<organism evidence="2 3">
    <name type="scientific">Maricaulis maris</name>
    <dbReference type="NCBI Taxonomy" id="74318"/>
    <lineage>
        <taxon>Bacteria</taxon>
        <taxon>Pseudomonadati</taxon>
        <taxon>Pseudomonadota</taxon>
        <taxon>Alphaproteobacteria</taxon>
        <taxon>Maricaulales</taxon>
        <taxon>Maricaulaceae</taxon>
        <taxon>Maricaulis</taxon>
    </lineage>
</organism>
<evidence type="ECO:0000313" key="2">
    <source>
        <dbReference type="EMBL" id="RKQ96721.1"/>
    </source>
</evidence>
<comment type="caution">
    <text evidence="2">The sequence shown here is derived from an EMBL/GenBank/DDBJ whole genome shotgun (WGS) entry which is preliminary data.</text>
</comment>